<dbReference type="Proteomes" id="UP000321352">
    <property type="component" value="Segment"/>
</dbReference>
<proteinExistence type="predicted"/>
<accession>A0A5A4U7Y2</accession>
<reference evidence="1 2" key="1">
    <citation type="submission" date="2019-07" db="EMBL/GenBank/DDBJ databases">
        <title>Whole genome analysis of E. coli Jumbo phage.</title>
        <authorList>
            <person name="Azam A.H."/>
            <person name="Oishi K."/>
            <person name="Miyanaga K."/>
            <person name="Tanji Y."/>
        </authorList>
    </citation>
    <scope>NUCLEOTIDE SEQUENCE [LARGE SCALE GENOMIC DNA]</scope>
    <source>
        <strain evidence="1 2">SP27</strain>
    </source>
</reference>
<evidence type="ECO:0000313" key="2">
    <source>
        <dbReference type="Proteomes" id="UP000321352"/>
    </source>
</evidence>
<sequence length="71" mass="8250">MIILNEYQYHWRLQTIKSKVYSIVLNKSIAQEDKCVIIAEMKLGVFVGTNYQNIYTDVLLSALRNKVVSKI</sequence>
<gene>
    <name evidence="1" type="ORF">EO157G_3020</name>
</gene>
<organism evidence="1 2">
    <name type="scientific">Escherichia phage SP27</name>
    <dbReference type="NCBI Taxonomy" id="2495557"/>
    <lineage>
        <taxon>Viruses</taxon>
        <taxon>Duplodnaviria</taxon>
        <taxon>Heunggongvirae</taxon>
        <taxon>Uroviricota</taxon>
        <taxon>Caudoviricetes</taxon>
        <taxon>Asteriusvirus</taxon>
        <taxon>Asteriusvirus PBECO4</taxon>
    </lineage>
</organism>
<dbReference type="EMBL" id="LC494302">
    <property type="protein sequence ID" value="BBM61891.1"/>
    <property type="molecule type" value="Genomic_DNA"/>
</dbReference>
<evidence type="ECO:0000313" key="1">
    <source>
        <dbReference type="EMBL" id="BBM61891.1"/>
    </source>
</evidence>
<name>A0A5A4U7Y2_9CAUD</name>
<protein>
    <submittedName>
        <fullName evidence="1">Uncharacterized protein</fullName>
    </submittedName>
</protein>